<dbReference type="SUPFAM" id="SSF49785">
    <property type="entry name" value="Galactose-binding domain-like"/>
    <property type="match status" value="1"/>
</dbReference>
<dbReference type="InterPro" id="IPR029058">
    <property type="entry name" value="AB_hydrolase_fold"/>
</dbReference>
<dbReference type="Pfam" id="PF08530">
    <property type="entry name" value="PepX_C"/>
    <property type="match status" value="1"/>
</dbReference>
<evidence type="ECO:0000313" key="3">
    <source>
        <dbReference type="EMBL" id="BAU50929.1"/>
    </source>
</evidence>
<evidence type="ECO:0000259" key="2">
    <source>
        <dbReference type="SMART" id="SM00939"/>
    </source>
</evidence>
<dbReference type="InterPro" id="IPR005674">
    <property type="entry name" value="CocE/Ser_esterase"/>
</dbReference>
<dbReference type="OrthoDB" id="5240615at2"/>
<accession>A0A125SZC5</accession>
<organism evidence="3">
    <name type="scientific">Streptomyces luteocolor</name>
    <dbReference type="NCBI Taxonomy" id="285500"/>
    <lineage>
        <taxon>Bacteria</taxon>
        <taxon>Bacillati</taxon>
        <taxon>Actinomycetota</taxon>
        <taxon>Actinomycetes</taxon>
        <taxon>Kitasatosporales</taxon>
        <taxon>Streptomycetaceae</taxon>
        <taxon>Streptomyces</taxon>
    </lineage>
</organism>
<dbReference type="PANTHER" id="PTHR43056">
    <property type="entry name" value="PEPTIDASE S9 PROLYL OLIGOPEPTIDASE"/>
    <property type="match status" value="1"/>
</dbReference>
<proteinExistence type="predicted"/>
<sequence>MRDGTVLRADVYRPYAPGRFPLLVRRTPYGRGGPPAGASLDALRLVNAGYVLLVQDVRGRGGSQGGFEPFRYEGQDGADTVAWAAAQPYCDGAVGMLGRSYEGTAALLAAADAPDALGAVTPHMAGSDLHEGWCYQGGAFQLGFCLHWTLIDLVLPQLPPPGVDGAHPDTARVVAALDGIEELYRTPWRAPALLDRLAPYYREWLEHPVPGKYWQRAAPNEGYEAMRAPGLHIGGWYDIFLGGTLENFTGMRTRAGSAAARELSTLVVGPWSHRVAGGIFPQRRYGTRADEQVLDVTALHVAHFDRALKGTASGAHERVRLFLTGADRWVAYEDWPVPGTRTVALHLTSGARHANTAAGDGRLLAGPPVDAAADRFRHDPADPVPTTGGPTLMTGLFVGSDCGPQDQRAVEARPDVLCYTGDVLTAPLTVVGEVVLVAYASTSGHDTDLTAKLVDVAPDGRAENLCDGIVRARYHAAPDDPRPLTPGRTVELTVRLGAVGHVFRTGHRIRLEVAGSNFPRFDVNPGTGGCSTALRDQPYEPQVVSVHHGSACPSRLLLPVLADS</sequence>
<dbReference type="Gene3D" id="3.40.50.1820">
    <property type="entry name" value="alpha/beta hydrolase"/>
    <property type="match status" value="1"/>
</dbReference>
<evidence type="ECO:0000256" key="1">
    <source>
        <dbReference type="ARBA" id="ARBA00022801"/>
    </source>
</evidence>
<name>A0A125SZC5_9ACTN</name>
<dbReference type="PANTHER" id="PTHR43056:SF10">
    <property type="entry name" value="COCE_NOND FAMILY, PUTATIVE (AFU_ORTHOLOGUE AFUA_7G00600)-RELATED"/>
    <property type="match status" value="1"/>
</dbReference>
<dbReference type="AlphaFoldDB" id="A0A125SZC5"/>
<protein>
    <submittedName>
        <fullName evidence="3">Peptidase</fullName>
    </submittedName>
</protein>
<feature type="domain" description="Xaa-Pro dipeptidyl-peptidase C-terminal" evidence="2">
    <location>
        <begin position="301"/>
        <end position="557"/>
    </location>
</feature>
<dbReference type="SUPFAM" id="SSF53474">
    <property type="entry name" value="alpha/beta-Hydrolases"/>
    <property type="match status" value="1"/>
</dbReference>
<keyword evidence="1" id="KW-0378">Hydrolase</keyword>
<dbReference type="InterPro" id="IPR050585">
    <property type="entry name" value="Xaa-Pro_dipeptidyl-ppase/CocE"/>
</dbReference>
<dbReference type="InterPro" id="IPR000383">
    <property type="entry name" value="Xaa-Pro-like_dom"/>
</dbReference>
<dbReference type="Gene3D" id="2.60.120.260">
    <property type="entry name" value="Galactose-binding domain-like"/>
    <property type="match status" value="1"/>
</dbReference>
<dbReference type="Pfam" id="PF02129">
    <property type="entry name" value="Peptidase_S15"/>
    <property type="match status" value="1"/>
</dbReference>
<dbReference type="SMART" id="SM00939">
    <property type="entry name" value="PepX_C"/>
    <property type="match status" value="1"/>
</dbReference>
<dbReference type="Gene3D" id="1.10.3020.10">
    <property type="entry name" value="alpha-amino acid ester hydrolase ( Helical cap domain)"/>
    <property type="match status" value="1"/>
</dbReference>
<dbReference type="InterPro" id="IPR008979">
    <property type="entry name" value="Galactose-bd-like_sf"/>
</dbReference>
<dbReference type="EMBL" id="LC122485">
    <property type="protein sequence ID" value="BAU50929.1"/>
    <property type="molecule type" value="Genomic_DNA"/>
</dbReference>
<dbReference type="NCBIfam" id="TIGR00976">
    <property type="entry name" value="CocE_NonD"/>
    <property type="match status" value="1"/>
</dbReference>
<dbReference type="GO" id="GO:0008239">
    <property type="term" value="F:dipeptidyl-peptidase activity"/>
    <property type="evidence" value="ECO:0007669"/>
    <property type="project" value="InterPro"/>
</dbReference>
<dbReference type="InterPro" id="IPR013736">
    <property type="entry name" value="Xaa-Pro_dipept_C"/>
</dbReference>
<reference evidence="3" key="1">
    <citation type="submission" date="2016-02" db="EMBL/GenBank/DDBJ databases">
        <title>BD-12 biosynthetic gene cluster.</title>
        <authorList>
            <person name="Maruyama C."/>
            <person name="Niikura H."/>
            <person name="Izumikawa M."/>
            <person name="Hashimoto J."/>
            <person name="Shin-ya K."/>
            <person name="Komatsu M."/>
            <person name="Ikeda H."/>
            <person name="Kuroda M."/>
            <person name="Sekizuka T."/>
            <person name="Ishikawa J."/>
            <person name="Hamano Y."/>
        </authorList>
    </citation>
    <scope>NUCLEOTIDE SEQUENCE</scope>
    <source>
        <strain evidence="3">NBRC 13826</strain>
    </source>
</reference>